<dbReference type="InterPro" id="IPR036188">
    <property type="entry name" value="FAD/NAD-bd_sf"/>
</dbReference>
<protein>
    <submittedName>
        <fullName evidence="1">Pyridine nucleotide-disulfide oxidoreductase</fullName>
    </submittedName>
</protein>
<evidence type="ECO:0000313" key="1">
    <source>
        <dbReference type="EMBL" id="MCK9794440.1"/>
    </source>
</evidence>
<gene>
    <name evidence="1" type="ORF">M1843_11855</name>
</gene>
<accession>A0ABT0J4K4</accession>
<reference evidence="1 2" key="1">
    <citation type="submission" date="2022-02" db="EMBL/GenBank/DDBJ databases">
        <title>The car tank lid bacteriome: a reservoir of bacteria with potential in bioremediation of fuel.</title>
        <authorList>
            <person name="Vidal-Verdu A."/>
            <person name="Gomez-Martinez D."/>
            <person name="Latorre-Perez A."/>
            <person name="Pereto J."/>
            <person name="Porcar M."/>
        </authorList>
    </citation>
    <scope>NUCLEOTIDE SEQUENCE [LARGE SCALE GENOMIC DNA]</scope>
    <source>
        <strain evidence="1 2">4D.3</strain>
    </source>
</reference>
<dbReference type="EMBL" id="JALQCY010000003">
    <property type="protein sequence ID" value="MCK9794440.1"/>
    <property type="molecule type" value="Genomic_DNA"/>
</dbReference>
<name>A0ABT0J4K4_9MICO</name>
<proteinExistence type="predicted"/>
<organism evidence="1 2">
    <name type="scientific">Isoptericola peretonis</name>
    <dbReference type="NCBI Taxonomy" id="2918523"/>
    <lineage>
        <taxon>Bacteria</taxon>
        <taxon>Bacillati</taxon>
        <taxon>Actinomycetota</taxon>
        <taxon>Actinomycetes</taxon>
        <taxon>Micrococcales</taxon>
        <taxon>Promicromonosporaceae</taxon>
        <taxon>Isoptericola</taxon>
    </lineage>
</organism>
<sequence>MARSVDTDYLVVGAGAAGMAFVDALVDHDPTAHATLVDRRAAAGGHWLDAYPFVRLHQASQFYGVASTRLGSGRVQESGPERGLHERATGPEIRSYYARVLTERLLPTGRVELLGGHEYRDGHLLDLATGREVEVRVRRRVVDARYLAPSVPALTPPPFAVDEGARVVPAGGLPDVGDAAAFVVVGSGKTATDAVVWLLGQGVDPEAVRWVRPRDPWMLDRAAVQPDPAVFLGMAGILMAVASDATSPDDLFLRLEDAGVMTRIDPAVMPTMARTPTLGRWELDLLRTVDRVVRHGHLRRVAPGRLSLDDGDAPVPKGAVVVHCAAYGLPLRPAVPIWGERITLQSVRAGFPPFCAALVGFVEATRHGRPDAEKNRLCPPTPYWSTPADWAAMQGRGARAAATYMADPDVAAWAHGVLLNPARVPPEEAARPEVRAAVARYLEFAPAGIAGLERVGRDAGVTV</sequence>
<dbReference type="Proteomes" id="UP001651050">
    <property type="component" value="Unassembled WGS sequence"/>
</dbReference>
<keyword evidence="2" id="KW-1185">Reference proteome</keyword>
<dbReference type="SUPFAM" id="SSF51905">
    <property type="entry name" value="FAD/NAD(P)-binding domain"/>
    <property type="match status" value="1"/>
</dbReference>
<evidence type="ECO:0000313" key="2">
    <source>
        <dbReference type="Proteomes" id="UP001651050"/>
    </source>
</evidence>
<dbReference type="Gene3D" id="3.50.50.60">
    <property type="entry name" value="FAD/NAD(P)-binding domain"/>
    <property type="match status" value="1"/>
</dbReference>
<comment type="caution">
    <text evidence="1">The sequence shown here is derived from an EMBL/GenBank/DDBJ whole genome shotgun (WGS) entry which is preliminary data.</text>
</comment>
<dbReference type="RefSeq" id="WP_416344281.1">
    <property type="nucleotide sequence ID" value="NZ_JALQCY010000003.1"/>
</dbReference>